<feature type="non-terminal residue" evidence="1">
    <location>
        <position position="55"/>
    </location>
</feature>
<organism evidence="1 2">
    <name type="scientific">Trema orientale</name>
    <name type="common">Charcoal tree</name>
    <name type="synonym">Celtis orientalis</name>
    <dbReference type="NCBI Taxonomy" id="63057"/>
    <lineage>
        <taxon>Eukaryota</taxon>
        <taxon>Viridiplantae</taxon>
        <taxon>Streptophyta</taxon>
        <taxon>Embryophyta</taxon>
        <taxon>Tracheophyta</taxon>
        <taxon>Spermatophyta</taxon>
        <taxon>Magnoliopsida</taxon>
        <taxon>eudicotyledons</taxon>
        <taxon>Gunneridae</taxon>
        <taxon>Pentapetalae</taxon>
        <taxon>rosids</taxon>
        <taxon>fabids</taxon>
        <taxon>Rosales</taxon>
        <taxon>Cannabaceae</taxon>
        <taxon>Trema</taxon>
    </lineage>
</organism>
<accession>A0A2P5ERI2</accession>
<evidence type="ECO:0000313" key="1">
    <source>
        <dbReference type="EMBL" id="PON88153.1"/>
    </source>
</evidence>
<comment type="caution">
    <text evidence="1">The sequence shown here is derived from an EMBL/GenBank/DDBJ whole genome shotgun (WGS) entry which is preliminary data.</text>
</comment>
<dbReference type="OrthoDB" id="10464352at2759"/>
<evidence type="ECO:0000313" key="2">
    <source>
        <dbReference type="Proteomes" id="UP000237000"/>
    </source>
</evidence>
<name>A0A2P5ERI2_TREOI</name>
<protein>
    <submittedName>
        <fullName evidence="1">Uncharacterized protein</fullName>
    </submittedName>
</protein>
<sequence>MAQPDVEMQYYDEQIYYMQSTLSKQVLGFEMNIRPPSTPSIPHIPLSPISFIASE</sequence>
<keyword evidence="2" id="KW-1185">Reference proteome</keyword>
<dbReference type="InParanoid" id="A0A2P5ERI2"/>
<gene>
    <name evidence="1" type="ORF">TorRG33x02_159820</name>
</gene>
<proteinExistence type="predicted"/>
<reference evidence="2" key="1">
    <citation type="submission" date="2016-06" db="EMBL/GenBank/DDBJ databases">
        <title>Parallel loss of symbiosis genes in relatives of nitrogen-fixing non-legume Parasponia.</title>
        <authorList>
            <person name="Van Velzen R."/>
            <person name="Holmer R."/>
            <person name="Bu F."/>
            <person name="Rutten L."/>
            <person name="Van Zeijl A."/>
            <person name="Liu W."/>
            <person name="Santuari L."/>
            <person name="Cao Q."/>
            <person name="Sharma T."/>
            <person name="Shen D."/>
            <person name="Roswanjaya Y."/>
            <person name="Wardhani T."/>
            <person name="Kalhor M.S."/>
            <person name="Jansen J."/>
            <person name="Van den Hoogen J."/>
            <person name="Gungor B."/>
            <person name="Hartog M."/>
            <person name="Hontelez J."/>
            <person name="Verver J."/>
            <person name="Yang W.-C."/>
            <person name="Schijlen E."/>
            <person name="Repin R."/>
            <person name="Schilthuizen M."/>
            <person name="Schranz E."/>
            <person name="Heidstra R."/>
            <person name="Miyata K."/>
            <person name="Fedorova E."/>
            <person name="Kohlen W."/>
            <person name="Bisseling T."/>
            <person name="Smit S."/>
            <person name="Geurts R."/>
        </authorList>
    </citation>
    <scope>NUCLEOTIDE SEQUENCE [LARGE SCALE GENOMIC DNA]</scope>
    <source>
        <strain evidence="2">cv. RG33-2</strain>
    </source>
</reference>
<dbReference type="AlphaFoldDB" id="A0A2P5ERI2"/>
<dbReference type="Proteomes" id="UP000237000">
    <property type="component" value="Unassembled WGS sequence"/>
</dbReference>
<dbReference type="EMBL" id="JXTC01000108">
    <property type="protein sequence ID" value="PON88153.1"/>
    <property type="molecule type" value="Genomic_DNA"/>
</dbReference>